<keyword evidence="4" id="KW-1185">Reference proteome</keyword>
<dbReference type="Proteomes" id="UP000319801">
    <property type="component" value="Unassembled WGS sequence"/>
</dbReference>
<dbReference type="Gene3D" id="3.50.50.60">
    <property type="entry name" value="FAD/NAD(P)-binding domain"/>
    <property type="match status" value="2"/>
</dbReference>
<dbReference type="EMBL" id="VCAZ01000066">
    <property type="protein sequence ID" value="TSO37052.1"/>
    <property type="molecule type" value="Genomic_DNA"/>
</dbReference>
<comment type="caution">
    <text evidence="3">The sequence shown here is derived from an EMBL/GenBank/DDBJ whole genome shotgun (WGS) entry which is preliminary data.</text>
</comment>
<sequence>MGLSLSVNYLLSLLSLVISVLGDHGGFRIDQHDYCVLGAGPAGLQMGYFLSQSARDYIILERNAGPGSFFQKYPRHRKLISINKIYTGRRNSEFNLRHDWNSLLSHRADLLFQRFSQDLYPDADAFLRYLSVFEKELSLQVKYNTDIGSVRTLQFGGSGHKGYILTDQHGVDYKCRVLLVATGLWIPEEVSFVGSNLVEGYETISTDPEEYNGQAVLILGKGNSAFETAQSILGRASRIHLYSPSPVRLAWQTHYVGDLRAVNNELLDTYQLKSLDGLVEGRLEDIAVVHGGRIKKRAETKKFGKTLKKKDQLYLTLSELLDNQNGTNITAKNLPGYHDDNFSLRQPYDRVIRCLGFRFNFSILSGSARPPYSSVARGRMPEVTGWYEGKGTPNLFILGTAAHSKDYRTSAGGFIHGFRYTVRAVHKMMEQRYHNKTWSAVRLPISHLLSWILKRVNEASGLYQMFGVLGDIVLVHGTHCEYLEEFPVQALPHFASLTGRRVSEHGLLVVIMQYGLNHTDTLGPGRAESDWTKAWKSNFLHPVIYYYSTLPTEKDIRQRPAGWPLPRPDAVHHMVEDFLTEWDQPVSHSQPLRRFLEHCLQTDLRAFFAESCFQLSLTNLKPPIFCRQGYLNKGGIVGNGHLHAQEAGVLPDHHSSVVPVNGGSFSESLSRAGATVTVNSDL</sequence>
<dbReference type="GO" id="GO:0004497">
    <property type="term" value="F:monooxygenase activity"/>
    <property type="evidence" value="ECO:0007669"/>
    <property type="project" value="TreeGrafter"/>
</dbReference>
<dbReference type="AlphaFoldDB" id="A0A556UEK7"/>
<reference evidence="3 4" key="1">
    <citation type="journal article" date="2019" name="Genome Biol. Evol.">
        <title>Whole-Genome Sequencing of the Giant Devil Catfish, Bagarius yarrelli.</title>
        <authorList>
            <person name="Jiang W."/>
            <person name="Lv Y."/>
            <person name="Cheng L."/>
            <person name="Yang K."/>
            <person name="Chao B."/>
            <person name="Wang X."/>
            <person name="Li Y."/>
            <person name="Pan X."/>
            <person name="You X."/>
            <person name="Zhang Y."/>
            <person name="Yang J."/>
            <person name="Li J."/>
            <person name="Zhang X."/>
            <person name="Liu S."/>
            <person name="Sun C."/>
            <person name="Yang J."/>
            <person name="Shi Q."/>
        </authorList>
    </citation>
    <scope>NUCLEOTIDE SEQUENCE [LARGE SCALE GENOMIC DNA]</scope>
    <source>
        <strain evidence="3">JWS20170419001</strain>
        <tissue evidence="3">Muscle</tissue>
    </source>
</reference>
<evidence type="ECO:0000256" key="2">
    <source>
        <dbReference type="SAM" id="SignalP"/>
    </source>
</evidence>
<dbReference type="GO" id="GO:0005788">
    <property type="term" value="C:endoplasmic reticulum lumen"/>
    <property type="evidence" value="ECO:0007669"/>
    <property type="project" value="TreeGrafter"/>
</dbReference>
<evidence type="ECO:0000313" key="4">
    <source>
        <dbReference type="Proteomes" id="UP000319801"/>
    </source>
</evidence>
<accession>A0A556UEK7</accession>
<dbReference type="PANTHER" id="PTHR43539">
    <property type="entry name" value="FLAVIN-BINDING MONOOXYGENASE-LIKE PROTEIN (AFU_ORTHOLOGUE AFUA_4G09220)"/>
    <property type="match status" value="1"/>
</dbReference>
<gene>
    <name evidence="3" type="ORF">Baya_10019</name>
</gene>
<keyword evidence="1" id="KW-0560">Oxidoreductase</keyword>
<dbReference type="InterPro" id="IPR036188">
    <property type="entry name" value="FAD/NAD-bd_sf"/>
</dbReference>
<dbReference type="SUPFAM" id="SSF51905">
    <property type="entry name" value="FAD/NAD(P)-binding domain"/>
    <property type="match status" value="1"/>
</dbReference>
<evidence type="ECO:0000256" key="1">
    <source>
        <dbReference type="ARBA" id="ARBA00023002"/>
    </source>
</evidence>
<dbReference type="InterPro" id="IPR050982">
    <property type="entry name" value="Auxin_biosynth/cation_transpt"/>
</dbReference>
<organism evidence="3 4">
    <name type="scientific">Bagarius yarrelli</name>
    <name type="common">Goonch</name>
    <name type="synonym">Bagrus yarrelli</name>
    <dbReference type="NCBI Taxonomy" id="175774"/>
    <lineage>
        <taxon>Eukaryota</taxon>
        <taxon>Metazoa</taxon>
        <taxon>Chordata</taxon>
        <taxon>Craniata</taxon>
        <taxon>Vertebrata</taxon>
        <taxon>Euteleostomi</taxon>
        <taxon>Actinopterygii</taxon>
        <taxon>Neopterygii</taxon>
        <taxon>Teleostei</taxon>
        <taxon>Ostariophysi</taxon>
        <taxon>Siluriformes</taxon>
        <taxon>Sisoridae</taxon>
        <taxon>Sisorinae</taxon>
        <taxon>Bagarius</taxon>
    </lineage>
</organism>
<proteinExistence type="predicted"/>
<dbReference type="Pfam" id="PF13738">
    <property type="entry name" value="Pyr_redox_3"/>
    <property type="match status" value="1"/>
</dbReference>
<feature type="signal peptide" evidence="2">
    <location>
        <begin position="1"/>
        <end position="22"/>
    </location>
</feature>
<evidence type="ECO:0000313" key="3">
    <source>
        <dbReference type="EMBL" id="TSO37052.1"/>
    </source>
</evidence>
<name>A0A556UEK7_BAGYA</name>
<feature type="chain" id="PRO_5021923804" evidence="2">
    <location>
        <begin position="23"/>
        <end position="682"/>
    </location>
</feature>
<dbReference type="GO" id="GO:0050660">
    <property type="term" value="F:flavin adenine dinucleotide binding"/>
    <property type="evidence" value="ECO:0007669"/>
    <property type="project" value="TreeGrafter"/>
</dbReference>
<keyword evidence="2" id="KW-0732">Signal</keyword>
<dbReference type="GO" id="GO:0036503">
    <property type="term" value="P:ERAD pathway"/>
    <property type="evidence" value="ECO:0007669"/>
    <property type="project" value="TreeGrafter"/>
</dbReference>
<dbReference type="OrthoDB" id="66881at2759"/>
<protein>
    <submittedName>
        <fullName evidence="3">FAD-dependent oxidoreductase domain-containing protein 2</fullName>
    </submittedName>
</protein>
<dbReference type="PANTHER" id="PTHR43539:SF23">
    <property type="entry name" value="FAD-DEPENDENT OXIDOREDUCTASE DOMAIN-CONTAINING PROTEIN 2"/>
    <property type="match status" value="1"/>
</dbReference>